<dbReference type="Pfam" id="PF00437">
    <property type="entry name" value="T2SSE"/>
    <property type="match status" value="1"/>
</dbReference>
<feature type="region of interest" description="Disordered" evidence="2">
    <location>
        <begin position="45"/>
        <end position="64"/>
    </location>
</feature>
<feature type="domain" description="Bacterial type II secretion system protein E" evidence="3">
    <location>
        <begin position="123"/>
        <end position="396"/>
    </location>
</feature>
<proteinExistence type="inferred from homology"/>
<comment type="similarity">
    <text evidence="1">Belongs to the GSP E family.</text>
</comment>
<keyword evidence="5" id="KW-1185">Reference proteome</keyword>
<gene>
    <name evidence="4" type="ORF">Ani05nite_60290</name>
</gene>
<dbReference type="Proteomes" id="UP000647172">
    <property type="component" value="Unassembled WGS sequence"/>
</dbReference>
<dbReference type="Gene3D" id="3.40.50.300">
    <property type="entry name" value="P-loop containing nucleotide triphosphate hydrolases"/>
    <property type="match status" value="1"/>
</dbReference>
<dbReference type="CDD" id="cd01130">
    <property type="entry name" value="VirB11-like_ATPase"/>
    <property type="match status" value="1"/>
</dbReference>
<dbReference type="RefSeq" id="WP_203773989.1">
    <property type="nucleotide sequence ID" value="NZ_BAAAYJ010000087.1"/>
</dbReference>
<dbReference type="InterPro" id="IPR001482">
    <property type="entry name" value="T2SS/T4SS_dom"/>
</dbReference>
<evidence type="ECO:0000256" key="2">
    <source>
        <dbReference type="SAM" id="MobiDB-lite"/>
    </source>
</evidence>
<dbReference type="EMBL" id="BOMQ01000070">
    <property type="protein sequence ID" value="GIE52495.1"/>
    <property type="molecule type" value="Genomic_DNA"/>
</dbReference>
<reference evidence="4" key="1">
    <citation type="submission" date="2021-01" db="EMBL/GenBank/DDBJ databases">
        <title>Whole genome shotgun sequence of Actinoplanes nipponensis NBRC 14063.</title>
        <authorList>
            <person name="Komaki H."/>
            <person name="Tamura T."/>
        </authorList>
    </citation>
    <scope>NUCLEOTIDE SEQUENCE</scope>
    <source>
        <strain evidence="4">NBRC 14063</strain>
    </source>
</reference>
<keyword evidence="4" id="KW-0808">Transferase</keyword>
<evidence type="ECO:0000256" key="1">
    <source>
        <dbReference type="ARBA" id="ARBA00006611"/>
    </source>
</evidence>
<dbReference type="PANTHER" id="PTHR30486:SF6">
    <property type="entry name" value="TYPE IV PILUS RETRACTATION ATPASE PILT"/>
    <property type="match status" value="1"/>
</dbReference>
<dbReference type="Gene3D" id="3.30.450.380">
    <property type="match status" value="1"/>
</dbReference>
<evidence type="ECO:0000313" key="5">
    <source>
        <dbReference type="Proteomes" id="UP000647172"/>
    </source>
</evidence>
<dbReference type="InterPro" id="IPR027417">
    <property type="entry name" value="P-loop_NTPase"/>
</dbReference>
<dbReference type="GO" id="GO:0016301">
    <property type="term" value="F:kinase activity"/>
    <property type="evidence" value="ECO:0007669"/>
    <property type="project" value="UniProtKB-KW"/>
</dbReference>
<evidence type="ECO:0000313" key="4">
    <source>
        <dbReference type="EMBL" id="GIE52495.1"/>
    </source>
</evidence>
<dbReference type="InterPro" id="IPR050921">
    <property type="entry name" value="T4SS_GSP_E_ATPase"/>
</dbReference>
<dbReference type="GO" id="GO:0016887">
    <property type="term" value="F:ATP hydrolysis activity"/>
    <property type="evidence" value="ECO:0007669"/>
    <property type="project" value="InterPro"/>
</dbReference>
<dbReference type="AlphaFoldDB" id="A0A919JNE5"/>
<keyword evidence="4" id="KW-0418">Kinase</keyword>
<dbReference type="SUPFAM" id="SSF52540">
    <property type="entry name" value="P-loop containing nucleoside triphosphate hydrolases"/>
    <property type="match status" value="1"/>
</dbReference>
<dbReference type="PANTHER" id="PTHR30486">
    <property type="entry name" value="TWITCHING MOTILITY PROTEIN PILT"/>
    <property type="match status" value="1"/>
</dbReference>
<accession>A0A919JNE5</accession>
<evidence type="ECO:0000259" key="3">
    <source>
        <dbReference type="Pfam" id="PF00437"/>
    </source>
</evidence>
<protein>
    <submittedName>
        <fullName evidence="4">Protein kinase</fullName>
    </submittedName>
</protein>
<sequence length="479" mass="51994">MSAPFNALSTAPVNGHRHGHPAEPDLGPDVAVVRQIRREVAERLTRASRAQEAATQTPMPTEEREALTRRLISEALDAYATAEMEAGRPPLRPQVESRVARTVADTLLGAGGLQPWLNNPDVEEIVANGCDQVFVRFSDARHEQVEPIADSDAEMVDLIRMLAAHTGNDERRWDRAAPLLNLQLADGSRLNAVMDVVRRPSLSIRRHRYMTMTMPQLIELRAIDTALGELFRAAVRARLNTVVGGPTGAGKTTFLRGLASAIPAHERLVTIEDTYELGFDQDTAAHPNVVAMQAREANVEGEGAVDMAALFRNALRMVPSRVFVGEVRGHEVVPLLNAMSQGNDGSMSTIHASSSAGVFRKLVLYAAAAPERLDPATTNLHIAEGLHLVVQLRLTETGRRFVTSVREVVDADGLQVASNEIFRPGPDERAVPGAPPSTALLDRLVFHGFDPAVLQRREGWWATTGGAARTGNGNGGWPR</sequence>
<comment type="caution">
    <text evidence="4">The sequence shown here is derived from an EMBL/GenBank/DDBJ whole genome shotgun (WGS) entry which is preliminary data.</text>
</comment>
<name>A0A919JNE5_9ACTN</name>
<organism evidence="4 5">
    <name type="scientific">Actinoplanes nipponensis</name>
    <dbReference type="NCBI Taxonomy" id="135950"/>
    <lineage>
        <taxon>Bacteria</taxon>
        <taxon>Bacillati</taxon>
        <taxon>Actinomycetota</taxon>
        <taxon>Actinomycetes</taxon>
        <taxon>Micromonosporales</taxon>
        <taxon>Micromonosporaceae</taxon>
        <taxon>Actinoplanes</taxon>
    </lineage>
</organism>
<feature type="region of interest" description="Disordered" evidence="2">
    <location>
        <begin position="1"/>
        <end position="27"/>
    </location>
</feature>